<organism evidence="1">
    <name type="scientific">Daucus carota subsp. sativus</name>
    <name type="common">Carrot</name>
    <dbReference type="NCBI Taxonomy" id="79200"/>
    <lineage>
        <taxon>Eukaryota</taxon>
        <taxon>Viridiplantae</taxon>
        <taxon>Streptophyta</taxon>
        <taxon>Embryophyta</taxon>
        <taxon>Tracheophyta</taxon>
        <taxon>Spermatophyta</taxon>
        <taxon>Magnoliopsida</taxon>
        <taxon>eudicotyledons</taxon>
        <taxon>Gunneridae</taxon>
        <taxon>Pentapetalae</taxon>
        <taxon>asterids</taxon>
        <taxon>campanulids</taxon>
        <taxon>Apiales</taxon>
        <taxon>Apiaceae</taxon>
        <taxon>Apioideae</taxon>
        <taxon>Scandiceae</taxon>
        <taxon>Daucinae</taxon>
        <taxon>Daucus</taxon>
        <taxon>Daucus sect. Daucus</taxon>
    </lineage>
</organism>
<evidence type="ECO:0000313" key="3">
    <source>
        <dbReference type="Proteomes" id="UP000077755"/>
    </source>
</evidence>
<protein>
    <submittedName>
        <fullName evidence="1">Uncharacterized protein</fullName>
    </submittedName>
</protein>
<evidence type="ECO:0000313" key="1">
    <source>
        <dbReference type="EMBL" id="KZN06270.1"/>
    </source>
</evidence>
<name>A0A166E9N1_DAUCS</name>
<reference evidence="2" key="2">
    <citation type="submission" date="2022-03" db="EMBL/GenBank/DDBJ databases">
        <title>Draft title - Genomic analysis of global carrot germplasm unveils the trajectory of domestication and the origin of high carotenoid orange carrot.</title>
        <authorList>
            <person name="Iorizzo M."/>
            <person name="Ellison S."/>
            <person name="Senalik D."/>
            <person name="Macko-Podgorni A."/>
            <person name="Grzebelus D."/>
            <person name="Bostan H."/>
            <person name="Rolling W."/>
            <person name="Curaba J."/>
            <person name="Simon P."/>
        </authorList>
    </citation>
    <scope>NUCLEOTIDE SEQUENCE</scope>
    <source>
        <tissue evidence="2">Leaf</tissue>
    </source>
</reference>
<dbReference type="Gramene" id="KZN06270">
    <property type="protein sequence ID" value="KZN06270"/>
    <property type="gene ID" value="DCAR_007107"/>
</dbReference>
<accession>A0A166E9N1</accession>
<reference evidence="1" key="1">
    <citation type="journal article" date="2016" name="Nat. Genet.">
        <title>A high-quality carrot genome assembly provides new insights into carotenoid accumulation and asterid genome evolution.</title>
        <authorList>
            <person name="Iorizzo M."/>
            <person name="Ellison S."/>
            <person name="Senalik D."/>
            <person name="Zeng P."/>
            <person name="Satapoomin P."/>
            <person name="Huang J."/>
            <person name="Bowman M."/>
            <person name="Iovene M."/>
            <person name="Sanseverino W."/>
            <person name="Cavagnaro P."/>
            <person name="Yildiz M."/>
            <person name="Macko-Podgorni A."/>
            <person name="Moranska E."/>
            <person name="Grzebelus E."/>
            <person name="Grzebelus D."/>
            <person name="Ashrafi H."/>
            <person name="Zheng Z."/>
            <person name="Cheng S."/>
            <person name="Spooner D."/>
            <person name="Van Deynze A."/>
            <person name="Simon P."/>
        </authorList>
    </citation>
    <scope>NUCLEOTIDE SEQUENCE [LARGE SCALE GENOMIC DNA]</scope>
    <source>
        <tissue evidence="1">Leaf</tissue>
    </source>
</reference>
<sequence length="57" mass="6375">MLAVNHMFASLRTNPSNHNEVLNEFASAMLWLSICKVKTGIDGGATEEMRCFQHHAD</sequence>
<dbReference type="EMBL" id="LNRQ01000002">
    <property type="protein sequence ID" value="KZN06270.1"/>
    <property type="molecule type" value="Genomic_DNA"/>
</dbReference>
<proteinExistence type="predicted"/>
<gene>
    <name evidence="1" type="ORF">DCAR_007107</name>
    <name evidence="2" type="ORF">DCAR_0208025</name>
</gene>
<dbReference type="EMBL" id="CP093344">
    <property type="protein sequence ID" value="WOG88790.1"/>
    <property type="molecule type" value="Genomic_DNA"/>
</dbReference>
<keyword evidence="3" id="KW-1185">Reference proteome</keyword>
<dbReference type="AlphaFoldDB" id="A0A166E9N1"/>
<dbReference type="Proteomes" id="UP000077755">
    <property type="component" value="Chromosome 2"/>
</dbReference>
<evidence type="ECO:0000313" key="2">
    <source>
        <dbReference type="EMBL" id="WOG88790.1"/>
    </source>
</evidence>